<evidence type="ECO:0000313" key="3">
    <source>
        <dbReference type="Proteomes" id="UP000077342"/>
    </source>
</evidence>
<dbReference type="RefSeq" id="WP_075512168.1">
    <property type="nucleotide sequence ID" value="NZ_CP089224.1"/>
</dbReference>
<accession>A0A163XVJ0</accession>
<gene>
    <name evidence="2" type="ORF">A4G28_01210</name>
</gene>
<proteinExistence type="predicted"/>
<feature type="region of interest" description="Disordered" evidence="1">
    <location>
        <begin position="122"/>
        <end position="159"/>
    </location>
</feature>
<evidence type="ECO:0000256" key="1">
    <source>
        <dbReference type="SAM" id="MobiDB-lite"/>
    </source>
</evidence>
<dbReference type="Proteomes" id="UP000077342">
    <property type="component" value="Unassembled WGS sequence"/>
</dbReference>
<name>A0A163XVJ0_9MYCO</name>
<protein>
    <submittedName>
        <fullName evidence="2">Uncharacterized protein</fullName>
    </submittedName>
</protein>
<comment type="caution">
    <text evidence="2">The sequence shown here is derived from an EMBL/GenBank/DDBJ whole genome shotgun (WGS) entry which is preliminary data.</text>
</comment>
<keyword evidence="3" id="KW-1185">Reference proteome</keyword>
<dbReference type="EMBL" id="LWCI01000133">
    <property type="protein sequence ID" value="KZS59803.1"/>
    <property type="molecule type" value="Genomic_DNA"/>
</dbReference>
<organism evidence="2 3">
    <name type="scientific">Mycobacterium ostraviense</name>
    <dbReference type="NCBI Taxonomy" id="2738409"/>
    <lineage>
        <taxon>Bacteria</taxon>
        <taxon>Bacillati</taxon>
        <taxon>Actinomycetota</taxon>
        <taxon>Actinomycetes</taxon>
        <taxon>Mycobacteriales</taxon>
        <taxon>Mycobacteriaceae</taxon>
        <taxon>Mycobacterium</taxon>
    </lineage>
</organism>
<dbReference type="AlphaFoldDB" id="A0A163XVJ0"/>
<reference evidence="3" key="1">
    <citation type="submission" date="2016-04" db="EMBL/GenBank/DDBJ databases">
        <authorList>
            <person name="Strapagiel D."/>
            <person name="Borowka P."/>
            <person name="Marciniak B."/>
            <person name="Bakula Z."/>
            <person name="Van Ingen J."/>
            <person name="Safianowska A."/>
            <person name="Dziadek J."/>
            <person name="Jagielski T."/>
        </authorList>
    </citation>
    <scope>NUCLEOTIDE SEQUENCE [LARGE SCALE GENOMIC DNA]</scope>
    <source>
        <strain evidence="3">1010001458</strain>
    </source>
</reference>
<evidence type="ECO:0000313" key="2">
    <source>
        <dbReference type="EMBL" id="KZS59803.1"/>
    </source>
</evidence>
<sequence length="252" mass="27311">MRLVDNRGLHFDGLRRFHRHLQQGRLSRSIERSPLPFGRHRWVSPRRMSNLEIASVRPREEFDAWLLTQAPVQAEHGPAYHLAVLPFTDGGSGISLVLSHCLSHCLADTWVCAKPWRTPQAGAAAQSAGPPPASRKPTAIPTEADQPAALPMTTVPGDTRANAVTNADITVGRVPAPTDLREIRATIKQAPIRHRDEPSARWALMPLVPLLPKGLVKRLVTVAAGGPSAVVASNLGACLPARPHQFERGCAS</sequence>